<sequence length="35" mass="3992">MQSPEPTSLVLHTGREFIITSMRTRTSPQIVLKVH</sequence>
<accession>A0A0A9EJI3</accession>
<protein>
    <submittedName>
        <fullName evidence="1">Uncharacterized protein</fullName>
    </submittedName>
</protein>
<organism evidence="1">
    <name type="scientific">Arundo donax</name>
    <name type="common">Giant reed</name>
    <name type="synonym">Donax arundinaceus</name>
    <dbReference type="NCBI Taxonomy" id="35708"/>
    <lineage>
        <taxon>Eukaryota</taxon>
        <taxon>Viridiplantae</taxon>
        <taxon>Streptophyta</taxon>
        <taxon>Embryophyta</taxon>
        <taxon>Tracheophyta</taxon>
        <taxon>Spermatophyta</taxon>
        <taxon>Magnoliopsida</taxon>
        <taxon>Liliopsida</taxon>
        <taxon>Poales</taxon>
        <taxon>Poaceae</taxon>
        <taxon>PACMAD clade</taxon>
        <taxon>Arundinoideae</taxon>
        <taxon>Arundineae</taxon>
        <taxon>Arundo</taxon>
    </lineage>
</organism>
<evidence type="ECO:0000313" key="1">
    <source>
        <dbReference type="EMBL" id="JAD98020.1"/>
    </source>
</evidence>
<reference evidence="1" key="1">
    <citation type="submission" date="2014-09" db="EMBL/GenBank/DDBJ databases">
        <authorList>
            <person name="Magalhaes I.L.F."/>
            <person name="Oliveira U."/>
            <person name="Santos F.R."/>
            <person name="Vidigal T.H.D.A."/>
            <person name="Brescovit A.D."/>
            <person name="Santos A.J."/>
        </authorList>
    </citation>
    <scope>NUCLEOTIDE SEQUENCE</scope>
    <source>
        <tissue evidence="1">Shoot tissue taken approximately 20 cm above the soil surface</tissue>
    </source>
</reference>
<name>A0A0A9EJI3_ARUDO</name>
<dbReference type="AlphaFoldDB" id="A0A0A9EJI3"/>
<reference evidence="1" key="2">
    <citation type="journal article" date="2015" name="Data Brief">
        <title>Shoot transcriptome of the giant reed, Arundo donax.</title>
        <authorList>
            <person name="Barrero R.A."/>
            <person name="Guerrero F.D."/>
            <person name="Moolhuijzen P."/>
            <person name="Goolsby J.A."/>
            <person name="Tidwell J."/>
            <person name="Bellgard S.E."/>
            <person name="Bellgard M.I."/>
        </authorList>
    </citation>
    <scope>NUCLEOTIDE SEQUENCE</scope>
    <source>
        <tissue evidence="1">Shoot tissue taken approximately 20 cm above the soil surface</tissue>
    </source>
</reference>
<proteinExistence type="predicted"/>
<dbReference type="EMBL" id="GBRH01199875">
    <property type="protein sequence ID" value="JAD98020.1"/>
    <property type="molecule type" value="Transcribed_RNA"/>
</dbReference>